<keyword evidence="2" id="KW-1185">Reference proteome</keyword>
<sequence>MSRERKKRKVNKQFLFFVEGETEKVFFDTLWQEYRLTSAKTIKILKNSGTDWVEKSQRMIKNNSRVQPNAKTTVFIVFDKNNDTDSQIKAMIQKSKRLKIGGSKCEICFSNESFELWLLAYFEKITPGFKTQKQLNLALSKYLGETYVKADSVQMQRIIKENRTLEAIENSESISEFSLDHQSTNVGSILKEILSELKSPTK</sequence>
<dbReference type="STRING" id="240427.AYR62_03085"/>
<name>A0A1B2J1Z6_9LACO</name>
<proteinExistence type="predicted"/>
<dbReference type="EMBL" id="CP014924">
    <property type="protein sequence ID" value="ANZ68335.1"/>
    <property type="molecule type" value="Genomic_DNA"/>
</dbReference>
<gene>
    <name evidence="1" type="ORF">AYR63_15185</name>
</gene>
<evidence type="ECO:0000313" key="2">
    <source>
        <dbReference type="Proteomes" id="UP000093267"/>
    </source>
</evidence>
<dbReference type="Pfam" id="PF13707">
    <property type="entry name" value="RloB"/>
    <property type="match status" value="1"/>
</dbReference>
<protein>
    <recommendedName>
        <fullName evidence="3">Abortive phage resistance protein</fullName>
    </recommendedName>
</protein>
<dbReference type="InterPro" id="IPR025591">
    <property type="entry name" value="RloB"/>
</dbReference>
<dbReference type="AlphaFoldDB" id="A0A1B2J1Z6"/>
<reference evidence="1 2" key="1">
    <citation type="submission" date="2016-03" db="EMBL/GenBank/DDBJ databases">
        <title>Pediococcus and Lactobacillus from brewery environment - whole genome sequencing and assembly.</title>
        <authorList>
            <person name="Behr J."/>
            <person name="Geissler A.J."/>
            <person name="Vogel R.F."/>
        </authorList>
    </citation>
    <scope>NUCLEOTIDE SEQUENCE [LARGE SCALE GENOMIC DNA]</scope>
    <source>
        <strain evidence="1 2">TMW 1.1995</strain>
    </source>
</reference>
<dbReference type="RefSeq" id="WP_065903673.1">
    <property type="nucleotide sequence ID" value="NZ_CP014912.1"/>
</dbReference>
<evidence type="ECO:0000313" key="1">
    <source>
        <dbReference type="EMBL" id="ANZ68335.1"/>
    </source>
</evidence>
<evidence type="ECO:0008006" key="3">
    <source>
        <dbReference type="Google" id="ProtNLM"/>
    </source>
</evidence>
<organism evidence="1 2">
    <name type="scientific">Secundilactobacillus paracollinoides</name>
    <dbReference type="NCBI Taxonomy" id="240427"/>
    <lineage>
        <taxon>Bacteria</taxon>
        <taxon>Bacillati</taxon>
        <taxon>Bacillota</taxon>
        <taxon>Bacilli</taxon>
        <taxon>Lactobacillales</taxon>
        <taxon>Lactobacillaceae</taxon>
        <taxon>Secundilactobacillus</taxon>
    </lineage>
</organism>
<dbReference type="Proteomes" id="UP000093267">
    <property type="component" value="Chromosome"/>
</dbReference>
<accession>A0A1B2J1Z6</accession>